<dbReference type="RefSeq" id="WP_310032070.1">
    <property type="nucleotide sequence ID" value="NZ_JAVIZN010000002.1"/>
</dbReference>
<comment type="caution">
    <text evidence="1">The sequence shown here is derived from an EMBL/GenBank/DDBJ whole genome shotgun (WGS) entry which is preliminary data.</text>
</comment>
<evidence type="ECO:0000313" key="2">
    <source>
        <dbReference type="Proteomes" id="UP001245184"/>
    </source>
</evidence>
<proteinExistence type="predicted"/>
<protein>
    <submittedName>
        <fullName evidence="1">Uncharacterized protein</fullName>
    </submittedName>
</protein>
<dbReference type="Gene3D" id="1.20.140.10">
    <property type="entry name" value="Butyryl-CoA Dehydrogenase, subunit A, domain 3"/>
    <property type="match status" value="1"/>
</dbReference>
<accession>A0ABD5CG50</accession>
<evidence type="ECO:0000313" key="1">
    <source>
        <dbReference type="EMBL" id="MDR6204304.1"/>
    </source>
</evidence>
<reference evidence="1 2" key="1">
    <citation type="submission" date="2023-08" db="EMBL/GenBank/DDBJ databases">
        <title>Genome sequencing of plant associated microbes to promote plant fitness in Sorghum bicolor and Oryza sativa.</title>
        <authorList>
            <person name="Coleman-Derr D."/>
        </authorList>
    </citation>
    <scope>NUCLEOTIDE SEQUENCE [LARGE SCALE GENOMIC DNA]</scope>
    <source>
        <strain evidence="1 2">SLBN-33</strain>
    </source>
</reference>
<dbReference type="Proteomes" id="UP001245184">
    <property type="component" value="Unassembled WGS sequence"/>
</dbReference>
<organism evidence="1 2">
    <name type="scientific">Paraburkholderia graminis</name>
    <dbReference type="NCBI Taxonomy" id="60548"/>
    <lineage>
        <taxon>Bacteria</taxon>
        <taxon>Pseudomonadati</taxon>
        <taxon>Pseudomonadota</taxon>
        <taxon>Betaproteobacteria</taxon>
        <taxon>Burkholderiales</taxon>
        <taxon>Burkholderiaceae</taxon>
        <taxon>Paraburkholderia</taxon>
    </lineage>
</organism>
<name>A0ABD5CG50_9BURK</name>
<dbReference type="AlphaFoldDB" id="A0ABD5CG50"/>
<gene>
    <name evidence="1" type="ORF">QF025_003024</name>
</gene>
<dbReference type="EMBL" id="JAVIZN010000002">
    <property type="protein sequence ID" value="MDR6204304.1"/>
    <property type="molecule type" value="Genomic_DNA"/>
</dbReference>
<sequence>MTGFFAPLALIRNTDRVHTVHDPVRWKCAAIGDFYPNGVRPPATGKT</sequence>